<evidence type="ECO:0000313" key="3">
    <source>
        <dbReference type="EMBL" id="NUU19727.1"/>
    </source>
</evidence>
<dbReference type="SUPFAM" id="SSF52172">
    <property type="entry name" value="CheY-like"/>
    <property type="match status" value="1"/>
</dbReference>
<feature type="domain" description="ANTAR" evidence="2">
    <location>
        <begin position="112"/>
        <end position="174"/>
    </location>
</feature>
<sequence>MIATPSTVGSFRWSRPSDHWWWSDALFSIHGLTRGDVAPTREILLWHVHPEDADLVDATLTASWETDVGCDYRLIDLEGTEHLATLAAAGSAVSGARTTITGLVTDATAPRLRAISTSTNAQLGLALESRTTVDQAKGVLMLEYGMDAATAFGLLRSASQERNVRVRVLADRIVSCAEGAGCLPSPTREHVDDLMLHALDGGAAEPAPPATTVVAVLARNARGDRVLTVSGIVDLGSYQDLSPRLDALALSARDTARAVVDLQGVSYLGSGAAASIGKFQRRSGSCGVEVTVVLPGGAVVEASAHERARTATRSR</sequence>
<dbReference type="EMBL" id="JABMCI010000071">
    <property type="protein sequence ID" value="NUU19727.1"/>
    <property type="molecule type" value="Genomic_DNA"/>
</dbReference>
<dbReference type="Gene3D" id="1.10.10.10">
    <property type="entry name" value="Winged helix-like DNA-binding domain superfamily/Winged helix DNA-binding domain"/>
    <property type="match status" value="1"/>
</dbReference>
<name>A0A7Y6A6R7_9CELL</name>
<dbReference type="AlphaFoldDB" id="A0A7Y6A6R7"/>
<dbReference type="Proteomes" id="UP000565724">
    <property type="component" value="Unassembled WGS sequence"/>
</dbReference>
<organism evidence="3 4">
    <name type="scientific">Cellulomonas humilata</name>
    <dbReference type="NCBI Taxonomy" id="144055"/>
    <lineage>
        <taxon>Bacteria</taxon>
        <taxon>Bacillati</taxon>
        <taxon>Actinomycetota</taxon>
        <taxon>Actinomycetes</taxon>
        <taxon>Micrococcales</taxon>
        <taxon>Cellulomonadaceae</taxon>
        <taxon>Cellulomonas</taxon>
    </lineage>
</organism>
<evidence type="ECO:0000259" key="1">
    <source>
        <dbReference type="PROSITE" id="PS50801"/>
    </source>
</evidence>
<dbReference type="InterPro" id="IPR011006">
    <property type="entry name" value="CheY-like_superfamily"/>
</dbReference>
<accession>A0A7Y6A6R7</accession>
<gene>
    <name evidence="3" type="ORF">HP550_20995</name>
</gene>
<evidence type="ECO:0000259" key="2">
    <source>
        <dbReference type="PROSITE" id="PS50921"/>
    </source>
</evidence>
<dbReference type="Gene3D" id="3.30.750.24">
    <property type="entry name" value="STAS domain"/>
    <property type="match status" value="1"/>
</dbReference>
<reference evidence="3 4" key="1">
    <citation type="submission" date="2020-05" db="EMBL/GenBank/DDBJ databases">
        <title>Genome Sequencing of Type Strains.</title>
        <authorList>
            <person name="Lemaire J.F."/>
            <person name="Inderbitzin P."/>
            <person name="Gregorio O.A."/>
            <person name="Collins S.B."/>
            <person name="Wespe N."/>
            <person name="Knight-Connoni V."/>
        </authorList>
    </citation>
    <scope>NUCLEOTIDE SEQUENCE [LARGE SCALE GENOMIC DNA]</scope>
    <source>
        <strain evidence="3 4">ATCC 25174</strain>
    </source>
</reference>
<evidence type="ECO:0000313" key="4">
    <source>
        <dbReference type="Proteomes" id="UP000565724"/>
    </source>
</evidence>
<dbReference type="PROSITE" id="PS50921">
    <property type="entry name" value="ANTAR"/>
    <property type="match status" value="1"/>
</dbReference>
<dbReference type="SUPFAM" id="SSF52091">
    <property type="entry name" value="SpoIIaa-like"/>
    <property type="match status" value="1"/>
</dbReference>
<dbReference type="RefSeq" id="WP_175349629.1">
    <property type="nucleotide sequence ID" value="NZ_JABMCI010000071.1"/>
</dbReference>
<dbReference type="GO" id="GO:0003723">
    <property type="term" value="F:RNA binding"/>
    <property type="evidence" value="ECO:0007669"/>
    <property type="project" value="InterPro"/>
</dbReference>
<keyword evidence="4" id="KW-1185">Reference proteome</keyword>
<dbReference type="InterPro" id="IPR036513">
    <property type="entry name" value="STAS_dom_sf"/>
</dbReference>
<dbReference type="InterPro" id="IPR002645">
    <property type="entry name" value="STAS_dom"/>
</dbReference>
<feature type="domain" description="STAS" evidence="1">
    <location>
        <begin position="214"/>
        <end position="293"/>
    </location>
</feature>
<dbReference type="SMART" id="SM01012">
    <property type="entry name" value="ANTAR"/>
    <property type="match status" value="1"/>
</dbReference>
<comment type="caution">
    <text evidence="3">The sequence shown here is derived from an EMBL/GenBank/DDBJ whole genome shotgun (WGS) entry which is preliminary data.</text>
</comment>
<proteinExistence type="predicted"/>
<dbReference type="Gene3D" id="3.30.450.20">
    <property type="entry name" value="PAS domain"/>
    <property type="match status" value="1"/>
</dbReference>
<dbReference type="InterPro" id="IPR036388">
    <property type="entry name" value="WH-like_DNA-bd_sf"/>
</dbReference>
<dbReference type="InterPro" id="IPR005561">
    <property type="entry name" value="ANTAR"/>
</dbReference>
<dbReference type="Pfam" id="PF03861">
    <property type="entry name" value="ANTAR"/>
    <property type="match status" value="1"/>
</dbReference>
<protein>
    <submittedName>
        <fullName evidence="3">ANTAR domain-containing protein</fullName>
    </submittedName>
</protein>
<dbReference type="PROSITE" id="PS50801">
    <property type="entry name" value="STAS"/>
    <property type="match status" value="1"/>
</dbReference>